<dbReference type="SUPFAM" id="SSF46689">
    <property type="entry name" value="Homeodomain-like"/>
    <property type="match status" value="1"/>
</dbReference>
<dbReference type="PANTHER" id="PTHR43280">
    <property type="entry name" value="ARAC-FAMILY TRANSCRIPTIONAL REGULATOR"/>
    <property type="match status" value="1"/>
</dbReference>
<dbReference type="PROSITE" id="PS00041">
    <property type="entry name" value="HTH_ARAC_FAMILY_1"/>
    <property type="match status" value="1"/>
</dbReference>
<dbReference type="Proteomes" id="UP000003094">
    <property type="component" value="Unassembled WGS sequence"/>
</dbReference>
<proteinExistence type="predicted"/>
<dbReference type="KEGG" id="pvo:PVOR_04608"/>
<evidence type="ECO:0000256" key="1">
    <source>
        <dbReference type="ARBA" id="ARBA00023015"/>
    </source>
</evidence>
<name>A0A2R9T0H1_9BACL</name>
<dbReference type="InterPro" id="IPR020449">
    <property type="entry name" value="Tscrpt_reg_AraC-type_HTH"/>
</dbReference>
<dbReference type="InterPro" id="IPR018060">
    <property type="entry name" value="HTH_AraC"/>
</dbReference>
<dbReference type="PROSITE" id="PS01124">
    <property type="entry name" value="HTH_ARAC_FAMILY_2"/>
    <property type="match status" value="1"/>
</dbReference>
<dbReference type="AlphaFoldDB" id="A0A2R9T0H1"/>
<dbReference type="InterPro" id="IPR018062">
    <property type="entry name" value="HTH_AraC-typ_CS"/>
</dbReference>
<dbReference type="InterPro" id="IPR037923">
    <property type="entry name" value="HTH-like"/>
</dbReference>
<protein>
    <submittedName>
        <fullName evidence="5">Transcriptional regulator, AraC family protein</fullName>
    </submittedName>
</protein>
<gene>
    <name evidence="5" type="ORF">PVOR_04608</name>
</gene>
<dbReference type="SUPFAM" id="SSF51215">
    <property type="entry name" value="Regulatory protein AraC"/>
    <property type="match status" value="1"/>
</dbReference>
<keyword evidence="6" id="KW-1185">Reference proteome</keyword>
<keyword evidence="2" id="KW-0238">DNA-binding</keyword>
<evidence type="ECO:0000256" key="2">
    <source>
        <dbReference type="ARBA" id="ARBA00023125"/>
    </source>
</evidence>
<dbReference type="GO" id="GO:0043565">
    <property type="term" value="F:sequence-specific DNA binding"/>
    <property type="evidence" value="ECO:0007669"/>
    <property type="project" value="InterPro"/>
</dbReference>
<dbReference type="PRINTS" id="PR00032">
    <property type="entry name" value="HTHARAC"/>
</dbReference>
<dbReference type="InterPro" id="IPR009057">
    <property type="entry name" value="Homeodomain-like_sf"/>
</dbReference>
<comment type="caution">
    <text evidence="5">The sequence shown here is derived from an EMBL/GenBank/DDBJ whole genome shotgun (WGS) entry which is preliminary data.</text>
</comment>
<dbReference type="EMBL" id="ADHJ01000009">
    <property type="protein sequence ID" value="EFU43020.1"/>
    <property type="molecule type" value="Genomic_DNA"/>
</dbReference>
<dbReference type="Pfam" id="PF12833">
    <property type="entry name" value="HTH_18"/>
    <property type="match status" value="1"/>
</dbReference>
<keyword evidence="1" id="KW-0805">Transcription regulation</keyword>
<dbReference type="SMART" id="SM00342">
    <property type="entry name" value="HTH_ARAC"/>
    <property type="match status" value="1"/>
</dbReference>
<reference evidence="5 6" key="1">
    <citation type="journal article" date="2010" name="BMC Genomics">
        <title>Genome sequence of the pattern forming Paenibacillus vortex bacterium reveals potential for thriving in complex environments.</title>
        <authorList>
            <person name="Sirota-Madi A."/>
            <person name="Olender T."/>
            <person name="Helman Y."/>
            <person name="Ingham C."/>
            <person name="Brainis I."/>
            <person name="Roth D."/>
            <person name="Hagi E."/>
            <person name="Brodsky L."/>
            <person name="Leshkowitz D."/>
            <person name="Galatenko V."/>
            <person name="Nikolaev V."/>
            <person name="Mugasimangalam R.C."/>
            <person name="Bransburg-Zabary S."/>
            <person name="Gutnick D.L."/>
            <person name="Lancet D."/>
            <person name="Ben-Jacob E."/>
        </authorList>
    </citation>
    <scope>NUCLEOTIDE SEQUENCE [LARGE SCALE GENOMIC DNA]</scope>
    <source>
        <strain evidence="5 6">V453</strain>
    </source>
</reference>
<dbReference type="GO" id="GO:0003700">
    <property type="term" value="F:DNA-binding transcription factor activity"/>
    <property type="evidence" value="ECO:0007669"/>
    <property type="project" value="InterPro"/>
</dbReference>
<evidence type="ECO:0000313" key="6">
    <source>
        <dbReference type="Proteomes" id="UP000003094"/>
    </source>
</evidence>
<keyword evidence="3" id="KW-0804">Transcription</keyword>
<accession>A0A2R9T0H1</accession>
<dbReference type="PANTHER" id="PTHR43280:SF2">
    <property type="entry name" value="HTH-TYPE TRANSCRIPTIONAL REGULATOR EXSA"/>
    <property type="match status" value="1"/>
</dbReference>
<evidence type="ECO:0000259" key="4">
    <source>
        <dbReference type="PROSITE" id="PS01124"/>
    </source>
</evidence>
<evidence type="ECO:0000256" key="3">
    <source>
        <dbReference type="ARBA" id="ARBA00023163"/>
    </source>
</evidence>
<dbReference type="Gene3D" id="1.10.10.60">
    <property type="entry name" value="Homeodomain-like"/>
    <property type="match status" value="2"/>
</dbReference>
<dbReference type="Pfam" id="PF02311">
    <property type="entry name" value="AraC_binding"/>
    <property type="match status" value="1"/>
</dbReference>
<organism evidence="5 6">
    <name type="scientific">Paenibacillus vortex V453</name>
    <dbReference type="NCBI Taxonomy" id="715225"/>
    <lineage>
        <taxon>Bacteria</taxon>
        <taxon>Bacillati</taxon>
        <taxon>Bacillota</taxon>
        <taxon>Bacilli</taxon>
        <taxon>Bacillales</taxon>
        <taxon>Paenibacillaceae</taxon>
        <taxon>Paenibacillus</taxon>
    </lineage>
</organism>
<sequence length="276" mass="31883">MMEARLLICDYSYHFQQFSNSHRGGLTTYLFRLQTEGSCEIYCNGIEHHVQGGDLLLLKPGDEYELRINDDGEDGRVSSGDYYIFCDGSWIDDWWNRIHRPVVSHVGLDDQLLGLWRQMLLEKRRGLEGETGELTDYLLRSLCLCLDRAITEIKPTDRLAFTALRLKRFVEEHATITFKLEEAASHVGLSLSRAVKLFKEYYGKTMIQYALEIRLNAAVERMKYSTMTLEEIAETCGFASYSYFHRVFRATYGMSPVKYRETATVPARPGQEKAPR</sequence>
<evidence type="ECO:0000313" key="5">
    <source>
        <dbReference type="EMBL" id="EFU43020.1"/>
    </source>
</evidence>
<dbReference type="InterPro" id="IPR003313">
    <property type="entry name" value="AraC-bd"/>
</dbReference>
<feature type="domain" description="HTH araC/xylS-type" evidence="4">
    <location>
        <begin position="164"/>
        <end position="262"/>
    </location>
</feature>